<dbReference type="EMBL" id="BK015567">
    <property type="protein sequence ID" value="DAE13517.1"/>
    <property type="molecule type" value="Genomic_DNA"/>
</dbReference>
<name>A0A8S5Q4E5_9CAUD</name>
<organism evidence="1">
    <name type="scientific">Siphoviridae sp. ctVif31</name>
    <dbReference type="NCBI Taxonomy" id="2825532"/>
    <lineage>
        <taxon>Viruses</taxon>
        <taxon>Duplodnaviria</taxon>
        <taxon>Heunggongvirae</taxon>
        <taxon>Uroviricota</taxon>
        <taxon>Caudoviricetes</taxon>
    </lineage>
</organism>
<evidence type="ECO:0000313" key="1">
    <source>
        <dbReference type="EMBL" id="DAE13517.1"/>
    </source>
</evidence>
<reference evidence="1" key="1">
    <citation type="journal article" date="2021" name="Proc. Natl. Acad. Sci. U.S.A.">
        <title>A Catalog of Tens of Thousands of Viruses from Human Metagenomes Reveals Hidden Associations with Chronic Diseases.</title>
        <authorList>
            <person name="Tisza M.J."/>
            <person name="Buck C.B."/>
        </authorList>
    </citation>
    <scope>NUCLEOTIDE SEQUENCE</scope>
    <source>
        <strain evidence="1">CtVif31</strain>
    </source>
</reference>
<sequence length="176" mass="18918">MADLTTLGVTFHYGVETVKGTKPTAFTWLKRCSSIGGISLDTEQIDVSALEDFITQYASGRQDTGGTWDVTFNLNADVITALKKLMTDTATGKTKGFRVWFEVVFPDLEDAFFVIADPGKNIPLSDIGQNEAATIPLSLIIQEYKGLDTKVVSEELAQALDTAKAVADSTGAMALS</sequence>
<proteinExistence type="predicted"/>
<accession>A0A8S5Q4E5</accession>
<protein>
    <submittedName>
        <fullName evidence="1">Tail tube protein</fullName>
    </submittedName>
</protein>